<evidence type="ECO:0000313" key="1">
    <source>
        <dbReference type="EMBL" id="QHZ54157.1"/>
    </source>
</evidence>
<reference evidence="1 2" key="1">
    <citation type="journal article" date="2020" name="Int. J. Med. Microbiol.">
        <title>Discovery of Paenibacillus larvae ERIC V: Phenotypic and genomic comparison to genotypes ERIC I-IV reveal different inventories of virulence factors which correlate with epidemiological prevalences of American Foulbrood.</title>
        <authorList>
            <person name="Beims H."/>
            <person name="Bunk B."/>
            <person name="Erler S."/>
            <person name="Mohr K.I."/>
            <person name="Sproer C."/>
            <person name="Pradella S."/>
            <person name="Gunther G."/>
            <person name="Rohde M."/>
            <person name="von der Ohe W."/>
            <person name="Steinert M."/>
        </authorList>
    </citation>
    <scope>NUCLEOTIDE SEQUENCE [LARGE SCALE GENOMIC DNA]</scope>
    <source>
        <strain evidence="1">Eric_V</strain>
        <plasmid evidence="1">unnamed2</plasmid>
    </source>
</reference>
<dbReference type="RefSeq" id="WP_172424025.1">
    <property type="nucleotide sequence ID" value="NZ_CP019720.1"/>
</dbReference>
<proteinExistence type="predicted"/>
<keyword evidence="1" id="KW-0614">Plasmid</keyword>
<dbReference type="EMBL" id="CP019720">
    <property type="protein sequence ID" value="QHZ54157.1"/>
    <property type="molecule type" value="Genomic_DNA"/>
</dbReference>
<protein>
    <submittedName>
        <fullName evidence="1">Uncharacterized protein</fullName>
    </submittedName>
</protein>
<dbReference type="AlphaFoldDB" id="A0A6C0R073"/>
<name>A0A6C0R073_9BACL</name>
<accession>A0A6C0R073</accession>
<organism evidence="1 2">
    <name type="scientific">Paenibacillus larvae subsp. larvae</name>
    <dbReference type="NCBI Taxonomy" id="147375"/>
    <lineage>
        <taxon>Bacteria</taxon>
        <taxon>Bacillati</taxon>
        <taxon>Bacillota</taxon>
        <taxon>Bacilli</taxon>
        <taxon>Bacillales</taxon>
        <taxon>Paenibacillaceae</taxon>
        <taxon>Paenibacillus</taxon>
    </lineage>
</organism>
<geneLocation type="plasmid" evidence="1 2">
    <name>unnamed2</name>
</geneLocation>
<evidence type="ECO:0000313" key="2">
    <source>
        <dbReference type="Proteomes" id="UP000464330"/>
    </source>
</evidence>
<sequence length="144" mass="16582">MEQIKDITKTLKEIGIDINQPINVSSTINLDGKSNFEHGKLTVLIQGKETLFWNNDLKLAAIKHLISMLDFKQMVDEDWDIMDKYYLTILDEIGMSMSWNSPTNDDGKRNIETVAIFIKDSLDSGRLEQYEKEGLIDLKENDLQ</sequence>
<dbReference type="Proteomes" id="UP000464330">
    <property type="component" value="Plasmid unnamed2"/>
</dbReference>
<gene>
    <name evidence="1" type="ORF">ERICV_05173</name>
</gene>